<name>L8J5D5_9GAMM</name>
<keyword evidence="9" id="KW-0460">Magnesium</keyword>
<dbReference type="PANTHER" id="PTHR33540:SF2">
    <property type="entry name" value="TRNA THREONYLCARBAMOYLADENOSINE BIOSYNTHESIS PROTEIN TSAE"/>
    <property type="match status" value="1"/>
</dbReference>
<dbReference type="GO" id="GO:0046872">
    <property type="term" value="F:metal ion binding"/>
    <property type="evidence" value="ECO:0007669"/>
    <property type="project" value="UniProtKB-KW"/>
</dbReference>
<dbReference type="SUPFAM" id="SSF52540">
    <property type="entry name" value="P-loop containing nucleoside triphosphate hydrolases"/>
    <property type="match status" value="1"/>
</dbReference>
<evidence type="ECO:0000256" key="8">
    <source>
        <dbReference type="ARBA" id="ARBA00022840"/>
    </source>
</evidence>
<protein>
    <recommendedName>
        <fullName evidence="3">tRNA threonylcarbamoyladenosine biosynthesis protein TsaE</fullName>
    </recommendedName>
    <alternativeName>
        <fullName evidence="10">t(6)A37 threonylcarbamoyladenosine biosynthesis protein TsaE</fullName>
    </alternativeName>
</protein>
<dbReference type="GO" id="GO:0005737">
    <property type="term" value="C:cytoplasm"/>
    <property type="evidence" value="ECO:0007669"/>
    <property type="project" value="UniProtKB-SubCell"/>
</dbReference>
<dbReference type="OrthoDB" id="9800307at2"/>
<keyword evidence="7" id="KW-0547">Nucleotide-binding</keyword>
<evidence type="ECO:0000256" key="10">
    <source>
        <dbReference type="ARBA" id="ARBA00032441"/>
    </source>
</evidence>
<reference evidence="11 12" key="1">
    <citation type="submission" date="2012-12" db="EMBL/GenBank/DDBJ databases">
        <title>Genome Assembly of Photobacterium sp. AK15.</title>
        <authorList>
            <person name="Khatri I."/>
            <person name="Vaidya B."/>
            <person name="Srinivas T.N.R."/>
            <person name="Subramanian S."/>
            <person name="Pinnaka A."/>
        </authorList>
    </citation>
    <scope>NUCLEOTIDE SEQUENCE [LARGE SCALE GENOMIC DNA]</scope>
    <source>
        <strain evidence="11 12">AK15</strain>
    </source>
</reference>
<evidence type="ECO:0000313" key="11">
    <source>
        <dbReference type="EMBL" id="ELR63408.1"/>
    </source>
</evidence>
<accession>L8J5D5</accession>
<evidence type="ECO:0000256" key="6">
    <source>
        <dbReference type="ARBA" id="ARBA00022723"/>
    </source>
</evidence>
<dbReference type="PATRIC" id="fig|1056511.3.peg.4664"/>
<comment type="caution">
    <text evidence="11">The sequence shown here is derived from an EMBL/GenBank/DDBJ whole genome shotgun (WGS) entry which is preliminary data.</text>
</comment>
<dbReference type="AlphaFoldDB" id="L8J5D5"/>
<dbReference type="GO" id="GO:0005524">
    <property type="term" value="F:ATP binding"/>
    <property type="evidence" value="ECO:0007669"/>
    <property type="project" value="UniProtKB-KW"/>
</dbReference>
<keyword evidence="8" id="KW-0067">ATP-binding</keyword>
<evidence type="ECO:0000313" key="12">
    <source>
        <dbReference type="Proteomes" id="UP000011134"/>
    </source>
</evidence>
<dbReference type="PANTHER" id="PTHR33540">
    <property type="entry name" value="TRNA THREONYLCARBAMOYLADENOSINE BIOSYNTHESIS PROTEIN TSAE"/>
    <property type="match status" value="1"/>
</dbReference>
<dbReference type="NCBIfam" id="TIGR00150">
    <property type="entry name" value="T6A_YjeE"/>
    <property type="match status" value="1"/>
</dbReference>
<comment type="subcellular location">
    <subcellularLocation>
        <location evidence="1">Cytoplasm</location>
    </subcellularLocation>
</comment>
<evidence type="ECO:0000256" key="7">
    <source>
        <dbReference type="ARBA" id="ARBA00022741"/>
    </source>
</evidence>
<dbReference type="GO" id="GO:0002949">
    <property type="term" value="P:tRNA threonylcarbamoyladenosine modification"/>
    <property type="evidence" value="ECO:0007669"/>
    <property type="project" value="InterPro"/>
</dbReference>
<comment type="similarity">
    <text evidence="2">Belongs to the TsaE family.</text>
</comment>
<dbReference type="Proteomes" id="UP000011134">
    <property type="component" value="Unassembled WGS sequence"/>
</dbReference>
<keyword evidence="6" id="KW-0479">Metal-binding</keyword>
<dbReference type="InterPro" id="IPR027417">
    <property type="entry name" value="P-loop_NTPase"/>
</dbReference>
<keyword evidence="12" id="KW-1185">Reference proteome</keyword>
<evidence type="ECO:0000256" key="2">
    <source>
        <dbReference type="ARBA" id="ARBA00007599"/>
    </source>
</evidence>
<organism evidence="11 12">
    <name type="scientific">Photobacterium marinum</name>
    <dbReference type="NCBI Taxonomy" id="1056511"/>
    <lineage>
        <taxon>Bacteria</taxon>
        <taxon>Pseudomonadati</taxon>
        <taxon>Pseudomonadota</taxon>
        <taxon>Gammaproteobacteria</taxon>
        <taxon>Vibrionales</taxon>
        <taxon>Vibrionaceae</taxon>
        <taxon>Photobacterium</taxon>
    </lineage>
</organism>
<dbReference type="EMBL" id="AMZO01000042">
    <property type="protein sequence ID" value="ELR63408.1"/>
    <property type="molecule type" value="Genomic_DNA"/>
</dbReference>
<sequence>MQKFETLLADEQATVDFGLKLAQACQQQTTIFLHGDLGAGKTTFSRGFIRALGHNGNVKSPTYTLVEPYELPPWHVYHFDLYRLADPEELEFMGIRDYFTEDAICLVEWPEKGEGLLPAPDLEIEMRYSGDQRKATITANNEYGLNLIKRLELC</sequence>
<gene>
    <name evidence="11" type="ORF">C942_03850</name>
</gene>
<keyword evidence="5" id="KW-0819">tRNA processing</keyword>
<proteinExistence type="inferred from homology"/>
<dbReference type="Gene3D" id="3.40.50.300">
    <property type="entry name" value="P-loop containing nucleotide triphosphate hydrolases"/>
    <property type="match status" value="1"/>
</dbReference>
<evidence type="ECO:0000256" key="5">
    <source>
        <dbReference type="ARBA" id="ARBA00022694"/>
    </source>
</evidence>
<evidence type="ECO:0000256" key="3">
    <source>
        <dbReference type="ARBA" id="ARBA00019010"/>
    </source>
</evidence>
<dbReference type="Pfam" id="PF02367">
    <property type="entry name" value="TsaE"/>
    <property type="match status" value="1"/>
</dbReference>
<dbReference type="FunFam" id="3.40.50.300:FF:000406">
    <property type="entry name" value="tRNA (N6-adenosine(37)-N6)-threonylcarbamoyltransferase complex ATPase TsaE"/>
    <property type="match status" value="1"/>
</dbReference>
<dbReference type="InterPro" id="IPR003442">
    <property type="entry name" value="T6A_TsaE"/>
</dbReference>
<evidence type="ECO:0000256" key="4">
    <source>
        <dbReference type="ARBA" id="ARBA00022490"/>
    </source>
</evidence>
<evidence type="ECO:0000256" key="1">
    <source>
        <dbReference type="ARBA" id="ARBA00004496"/>
    </source>
</evidence>
<evidence type="ECO:0000256" key="9">
    <source>
        <dbReference type="ARBA" id="ARBA00022842"/>
    </source>
</evidence>
<dbReference type="RefSeq" id="WP_007470845.1">
    <property type="nucleotide sequence ID" value="NZ_AMZO01000042.1"/>
</dbReference>
<keyword evidence="4" id="KW-0963">Cytoplasm</keyword>